<evidence type="ECO:0008006" key="4">
    <source>
        <dbReference type="Google" id="ProtNLM"/>
    </source>
</evidence>
<name>A0ABW4D4F2_9LACO</name>
<feature type="transmembrane region" description="Helical" evidence="1">
    <location>
        <begin position="71"/>
        <end position="89"/>
    </location>
</feature>
<comment type="caution">
    <text evidence="2">The sequence shown here is derived from an EMBL/GenBank/DDBJ whole genome shotgun (WGS) entry which is preliminary data.</text>
</comment>
<dbReference type="Proteomes" id="UP001597189">
    <property type="component" value="Unassembled WGS sequence"/>
</dbReference>
<evidence type="ECO:0000313" key="3">
    <source>
        <dbReference type="Proteomes" id="UP001597189"/>
    </source>
</evidence>
<evidence type="ECO:0000313" key="2">
    <source>
        <dbReference type="EMBL" id="MFD1455018.1"/>
    </source>
</evidence>
<sequence>MNRKRMTNKWFNLALGIVVLFVALSNGVDILGSNASWGRNSWGIGWTVVNIEMWVNLIWGSLVFVKRVPNWILLVLGVIEIPLFIYFNFYIKYFFWFQILALIIVCGYFAYGTYRDYREK</sequence>
<keyword evidence="1" id="KW-0812">Transmembrane</keyword>
<feature type="transmembrane region" description="Helical" evidence="1">
    <location>
        <begin position="95"/>
        <end position="114"/>
    </location>
</feature>
<gene>
    <name evidence="2" type="ORF">ACFQ44_04855</name>
</gene>
<reference evidence="3" key="1">
    <citation type="journal article" date="2019" name="Int. J. Syst. Evol. Microbiol.">
        <title>The Global Catalogue of Microorganisms (GCM) 10K type strain sequencing project: providing services to taxonomists for standard genome sequencing and annotation.</title>
        <authorList>
            <consortium name="The Broad Institute Genomics Platform"/>
            <consortium name="The Broad Institute Genome Sequencing Center for Infectious Disease"/>
            <person name="Wu L."/>
            <person name="Ma J."/>
        </authorList>
    </citation>
    <scope>NUCLEOTIDE SEQUENCE [LARGE SCALE GENOMIC DNA]</scope>
    <source>
        <strain evidence="3">CCM 8979</strain>
    </source>
</reference>
<proteinExistence type="predicted"/>
<evidence type="ECO:0000256" key="1">
    <source>
        <dbReference type="SAM" id="Phobius"/>
    </source>
</evidence>
<organism evidence="2 3">
    <name type="scientific">Levilactobacillus lanxiensis</name>
    <dbReference type="NCBI Taxonomy" id="2799568"/>
    <lineage>
        <taxon>Bacteria</taxon>
        <taxon>Bacillati</taxon>
        <taxon>Bacillota</taxon>
        <taxon>Bacilli</taxon>
        <taxon>Lactobacillales</taxon>
        <taxon>Lactobacillaceae</taxon>
        <taxon>Levilactobacillus</taxon>
    </lineage>
</organism>
<protein>
    <recommendedName>
        <fullName evidence="4">DUF2127 domain-containing protein</fullName>
    </recommendedName>
</protein>
<accession>A0ABW4D4F2</accession>
<dbReference type="EMBL" id="JBHTOD010000003">
    <property type="protein sequence ID" value="MFD1455018.1"/>
    <property type="molecule type" value="Genomic_DNA"/>
</dbReference>
<keyword evidence="1" id="KW-0472">Membrane</keyword>
<feature type="transmembrane region" description="Helical" evidence="1">
    <location>
        <begin position="43"/>
        <end position="64"/>
    </location>
</feature>
<keyword evidence="1" id="KW-1133">Transmembrane helix</keyword>
<keyword evidence="3" id="KW-1185">Reference proteome</keyword>
<dbReference type="RefSeq" id="WP_203644002.1">
    <property type="nucleotide sequence ID" value="NZ_BOLN01000003.1"/>
</dbReference>